<keyword evidence="2" id="KW-1003">Cell membrane</keyword>
<dbReference type="Pfam" id="PF06977">
    <property type="entry name" value="SdiA-regulated"/>
    <property type="match status" value="1"/>
</dbReference>
<accession>A0A7X9RRY9</accession>
<evidence type="ECO:0000256" key="2">
    <source>
        <dbReference type="ARBA" id="ARBA00022475"/>
    </source>
</evidence>
<dbReference type="Gene3D" id="2.130.10.10">
    <property type="entry name" value="YVTN repeat-like/Quinoprotein amine dehydrogenase"/>
    <property type="match status" value="1"/>
</dbReference>
<dbReference type="InterPro" id="IPR015943">
    <property type="entry name" value="WD40/YVTN_repeat-like_dom_sf"/>
</dbReference>
<evidence type="ECO:0000256" key="1">
    <source>
        <dbReference type="ARBA" id="ARBA00004236"/>
    </source>
</evidence>
<dbReference type="InterPro" id="IPR009722">
    <property type="entry name" value="YjiK/CarP"/>
</dbReference>
<comment type="caution">
    <text evidence="4">The sequence shown here is derived from an EMBL/GenBank/DDBJ whole genome shotgun (WGS) entry which is preliminary data.</text>
</comment>
<protein>
    <recommendedName>
        <fullName evidence="6">Phytase-like domain-containing protein</fullName>
    </recommendedName>
</protein>
<evidence type="ECO:0000256" key="3">
    <source>
        <dbReference type="ARBA" id="ARBA00023136"/>
    </source>
</evidence>
<dbReference type="AlphaFoldDB" id="A0A7X9RRY9"/>
<organism evidence="4 5">
    <name type="scientific">Flammeovirga aprica JL-4</name>
    <dbReference type="NCBI Taxonomy" id="694437"/>
    <lineage>
        <taxon>Bacteria</taxon>
        <taxon>Pseudomonadati</taxon>
        <taxon>Bacteroidota</taxon>
        <taxon>Cytophagia</taxon>
        <taxon>Cytophagales</taxon>
        <taxon>Flammeovirgaceae</taxon>
        <taxon>Flammeovirga</taxon>
    </lineage>
</organism>
<name>A0A7X9RRY9_9BACT</name>
<keyword evidence="3" id="KW-0472">Membrane</keyword>
<evidence type="ECO:0000313" key="4">
    <source>
        <dbReference type="EMBL" id="NME66406.1"/>
    </source>
</evidence>
<evidence type="ECO:0000313" key="5">
    <source>
        <dbReference type="Proteomes" id="UP000576082"/>
    </source>
</evidence>
<gene>
    <name evidence="4" type="ORF">HHU12_00390</name>
</gene>
<dbReference type="Proteomes" id="UP000576082">
    <property type="component" value="Unassembled WGS sequence"/>
</dbReference>
<comment type="subcellular location">
    <subcellularLocation>
        <location evidence="1">Cell membrane</location>
    </subcellularLocation>
</comment>
<proteinExistence type="predicted"/>
<reference evidence="4 5" key="1">
    <citation type="submission" date="2020-04" db="EMBL/GenBank/DDBJ databases">
        <title>Flammeovirga sp. SR4, a novel species isolated from seawater.</title>
        <authorList>
            <person name="Wang X."/>
        </authorList>
    </citation>
    <scope>NUCLEOTIDE SEQUENCE [LARGE SCALE GENOMIC DNA]</scope>
    <source>
        <strain evidence="4 5">ATCC 23126</strain>
    </source>
</reference>
<dbReference type="RefSeq" id="WP_169654176.1">
    <property type="nucleotide sequence ID" value="NZ_JABANE010000001.1"/>
</dbReference>
<sequence length="294" mass="33994">MKRLILILFYFLATSLSTLGQKIHELKLLDIKQMTEYEGRFDLSGITYKGDDIYVIADKKENNHIYKLNWRENDWTVSSKVSFDLGVNIDIEGITLHNEDAYLINEANNEVYKVDLKDGNASQLQIDWSKLKLPKKKWAKNAGFEGIAIDKEKQVLYLAKERDPRFIIKIDLKTQTIIEEYDVRKTCSKDFADLYFYEGYLYGIERNALCIAKIDPSTRKVVQHFSYQEVASKDGKKLYEPVKYGMAEALMIKDGVIWLGWDNNGVEVSSFAKEKYNIKGTLPVIMLLELPDAE</sequence>
<evidence type="ECO:0008006" key="6">
    <source>
        <dbReference type="Google" id="ProtNLM"/>
    </source>
</evidence>
<keyword evidence="5" id="KW-1185">Reference proteome</keyword>
<dbReference type="EMBL" id="JABANE010000001">
    <property type="protein sequence ID" value="NME66406.1"/>
    <property type="molecule type" value="Genomic_DNA"/>
</dbReference>
<dbReference type="SUPFAM" id="SSF63825">
    <property type="entry name" value="YWTD domain"/>
    <property type="match status" value="1"/>
</dbReference>
<dbReference type="GO" id="GO:0005886">
    <property type="term" value="C:plasma membrane"/>
    <property type="evidence" value="ECO:0007669"/>
    <property type="project" value="UniProtKB-SubCell"/>
</dbReference>